<dbReference type="AlphaFoldDB" id="C7MBS9"/>
<dbReference type="InterPro" id="IPR029068">
    <property type="entry name" value="Glyas_Bleomycin-R_OHBP_Dase"/>
</dbReference>
<evidence type="ECO:0000259" key="1">
    <source>
        <dbReference type="Pfam" id="PF18029"/>
    </source>
</evidence>
<feature type="domain" description="Glyoxalase-like" evidence="1">
    <location>
        <begin position="10"/>
        <end position="117"/>
    </location>
</feature>
<dbReference type="SUPFAM" id="SSF54593">
    <property type="entry name" value="Glyoxalase/Bleomycin resistance protein/Dihydroxybiphenyl dioxygenase"/>
    <property type="match status" value="1"/>
</dbReference>
<dbReference type="HOGENOM" id="CLU_108054_2_1_11"/>
<sequence>MSTAITLDAVTVNAPDALALAGFYAEITGGTARGDARFATVRTPGTEIGFQQVDGFRPPSWPSGDPPMQIHLDFLVDDLTAAEPRVLAAGATRYAAQSNADHCLVCADPVGHPFCLTLWDGARALAEADGSDASSTGVGPARQ</sequence>
<protein>
    <recommendedName>
        <fullName evidence="1">Glyoxalase-like domain-containing protein</fullName>
    </recommendedName>
</protein>
<dbReference type="Gene3D" id="3.10.180.10">
    <property type="entry name" value="2,3-Dihydroxybiphenyl 1,2-Dioxygenase, domain 1"/>
    <property type="match status" value="1"/>
</dbReference>
<accession>C7MBS9</accession>
<dbReference type="InterPro" id="IPR041581">
    <property type="entry name" value="Glyoxalase_6"/>
</dbReference>
<dbReference type="STRING" id="446465.Bfae_11910"/>
<dbReference type="CDD" id="cd06587">
    <property type="entry name" value="VOC"/>
    <property type="match status" value="1"/>
</dbReference>
<dbReference type="PANTHER" id="PTHR35908">
    <property type="entry name" value="HYPOTHETICAL FUSION PROTEIN"/>
    <property type="match status" value="1"/>
</dbReference>
<dbReference type="KEGG" id="bfa:Bfae_11910"/>
<reference evidence="2 3" key="1">
    <citation type="journal article" date="2009" name="Stand. Genomic Sci.">
        <title>Complete genome sequence of Brachybacterium faecium type strain (Schefferle 6-10).</title>
        <authorList>
            <person name="Lapidus A."/>
            <person name="Pukall R."/>
            <person name="Labuttii K."/>
            <person name="Copeland A."/>
            <person name="Del Rio T.G."/>
            <person name="Nolan M."/>
            <person name="Chen F."/>
            <person name="Lucas S."/>
            <person name="Tice H."/>
            <person name="Cheng J.F."/>
            <person name="Bruce D."/>
            <person name="Goodwin L."/>
            <person name="Pitluck S."/>
            <person name="Rohde M."/>
            <person name="Goker M."/>
            <person name="Pati A."/>
            <person name="Ivanova N."/>
            <person name="Mavrommatis K."/>
            <person name="Chen A."/>
            <person name="Palaniappan K."/>
            <person name="D'haeseleer P."/>
            <person name="Chain P."/>
            <person name="Bristow J."/>
            <person name="Eisen J.A."/>
            <person name="Markowitz V."/>
            <person name="Hugenholtz P."/>
            <person name="Kyrpides N.C."/>
            <person name="Klenk H.P."/>
        </authorList>
    </citation>
    <scope>NUCLEOTIDE SEQUENCE [LARGE SCALE GENOMIC DNA]</scope>
    <source>
        <strain evidence="3">ATCC 43885 / DSM 4810 / JCM 11609 / LMG 19847 / NBRC 14762 / NCIMB 9860 / 6-10</strain>
    </source>
</reference>
<gene>
    <name evidence="2" type="ordered locus">Bfae_11910</name>
</gene>
<organism evidence="2 3">
    <name type="scientific">Brachybacterium faecium (strain ATCC 43885 / DSM 4810 / JCM 11609 / LMG 19847 / NBRC 14762 / NCIMB 9860 / 6-10)</name>
    <dbReference type="NCBI Taxonomy" id="446465"/>
    <lineage>
        <taxon>Bacteria</taxon>
        <taxon>Bacillati</taxon>
        <taxon>Actinomycetota</taxon>
        <taxon>Actinomycetes</taxon>
        <taxon>Micrococcales</taxon>
        <taxon>Dermabacteraceae</taxon>
        <taxon>Brachybacterium</taxon>
    </lineage>
</organism>
<dbReference type="Proteomes" id="UP000001919">
    <property type="component" value="Chromosome"/>
</dbReference>
<dbReference type="Pfam" id="PF18029">
    <property type="entry name" value="Glyoxalase_6"/>
    <property type="match status" value="1"/>
</dbReference>
<proteinExistence type="predicted"/>
<dbReference type="OrthoDB" id="1645442at2"/>
<dbReference type="EMBL" id="CP001643">
    <property type="protein sequence ID" value="ACU85036.1"/>
    <property type="molecule type" value="Genomic_DNA"/>
</dbReference>
<name>C7MBS9_BRAFD</name>
<dbReference type="PANTHER" id="PTHR35908:SF1">
    <property type="entry name" value="CONSERVED PROTEIN"/>
    <property type="match status" value="1"/>
</dbReference>
<dbReference type="PATRIC" id="fig|446465.5.peg.1190"/>
<evidence type="ECO:0000313" key="3">
    <source>
        <dbReference type="Proteomes" id="UP000001919"/>
    </source>
</evidence>
<dbReference type="eggNOG" id="COG0346">
    <property type="taxonomic scope" value="Bacteria"/>
</dbReference>
<evidence type="ECO:0000313" key="2">
    <source>
        <dbReference type="EMBL" id="ACU85036.1"/>
    </source>
</evidence>
<keyword evidence="3" id="KW-1185">Reference proteome</keyword>